<proteinExistence type="predicted"/>
<dbReference type="InterPro" id="IPR016177">
    <property type="entry name" value="DNA-bd_dom_sf"/>
</dbReference>
<comment type="subcellular location">
    <subcellularLocation>
        <location evidence="1">Nucleus</location>
    </subcellularLocation>
</comment>
<feature type="domain" description="CW-type" evidence="11">
    <location>
        <begin position="17"/>
        <end position="72"/>
    </location>
</feature>
<dbReference type="InterPro" id="IPR001739">
    <property type="entry name" value="Methyl_CpG_DNA-bd"/>
</dbReference>
<dbReference type="PANTHER" id="PTHR12396">
    <property type="entry name" value="METHYL-CPG BINDING PROTEIN, MBD"/>
    <property type="match status" value="1"/>
</dbReference>
<evidence type="ECO:0000313" key="14">
    <source>
        <dbReference type="Proteomes" id="UP000734854"/>
    </source>
</evidence>
<feature type="signal peptide" evidence="9">
    <location>
        <begin position="1"/>
        <end position="22"/>
    </location>
</feature>
<feature type="chain" id="PRO_5036271845" evidence="9">
    <location>
        <begin position="23"/>
        <end position="175"/>
    </location>
</feature>
<dbReference type="Gene3D" id="3.30.890.10">
    <property type="entry name" value="Methyl-cpg-binding Protein 2, Chain A"/>
    <property type="match status" value="1"/>
</dbReference>
<keyword evidence="5" id="KW-0805">Transcription regulation</keyword>
<name>A0A8J5KPA3_ZINOF</name>
<dbReference type="SMART" id="SM00391">
    <property type="entry name" value="MBD"/>
    <property type="match status" value="1"/>
</dbReference>
<reference evidence="13 14" key="1">
    <citation type="submission" date="2020-08" db="EMBL/GenBank/DDBJ databases">
        <title>Plant Genome Project.</title>
        <authorList>
            <person name="Zhang R.-G."/>
        </authorList>
    </citation>
    <scope>NUCLEOTIDE SEQUENCE [LARGE SCALE GENOMIC DNA]</scope>
    <source>
        <tissue evidence="13">Rhizome</tissue>
    </source>
</reference>
<evidence type="ECO:0000256" key="8">
    <source>
        <dbReference type="ARBA" id="ARBA00023242"/>
    </source>
</evidence>
<keyword evidence="6" id="KW-0238">DNA-binding</keyword>
<dbReference type="Proteomes" id="UP000734854">
    <property type="component" value="Unassembled WGS sequence"/>
</dbReference>
<dbReference type="PROSITE" id="PS50982">
    <property type="entry name" value="MBD"/>
    <property type="match status" value="1"/>
</dbReference>
<evidence type="ECO:0000256" key="9">
    <source>
        <dbReference type="SAM" id="SignalP"/>
    </source>
</evidence>
<evidence type="ECO:0000256" key="1">
    <source>
        <dbReference type="ARBA" id="ARBA00004123"/>
    </source>
</evidence>
<evidence type="ECO:0000256" key="6">
    <source>
        <dbReference type="ARBA" id="ARBA00023125"/>
    </source>
</evidence>
<dbReference type="InterPro" id="IPR011124">
    <property type="entry name" value="Znf_CW"/>
</dbReference>
<protein>
    <submittedName>
        <fullName evidence="13">Uncharacterized protein</fullName>
    </submittedName>
</protein>
<keyword evidence="9" id="KW-0732">Signal</keyword>
<dbReference type="CDD" id="cd01396">
    <property type="entry name" value="MeCP2_MBD"/>
    <property type="match status" value="1"/>
</dbReference>
<evidence type="ECO:0000256" key="2">
    <source>
        <dbReference type="ARBA" id="ARBA00022723"/>
    </source>
</evidence>
<dbReference type="AlphaFoldDB" id="A0A8J5KPA3"/>
<keyword evidence="4" id="KW-0862">Zinc</keyword>
<organism evidence="13 14">
    <name type="scientific">Zingiber officinale</name>
    <name type="common">Ginger</name>
    <name type="synonym">Amomum zingiber</name>
    <dbReference type="NCBI Taxonomy" id="94328"/>
    <lineage>
        <taxon>Eukaryota</taxon>
        <taxon>Viridiplantae</taxon>
        <taxon>Streptophyta</taxon>
        <taxon>Embryophyta</taxon>
        <taxon>Tracheophyta</taxon>
        <taxon>Spermatophyta</taxon>
        <taxon>Magnoliopsida</taxon>
        <taxon>Liliopsida</taxon>
        <taxon>Zingiberales</taxon>
        <taxon>Zingiberaceae</taxon>
        <taxon>Zingiber</taxon>
    </lineage>
</organism>
<keyword evidence="7" id="KW-0804">Transcription</keyword>
<dbReference type="SUPFAM" id="SSF54171">
    <property type="entry name" value="DNA-binding domain"/>
    <property type="match status" value="1"/>
</dbReference>
<dbReference type="GO" id="GO:0003677">
    <property type="term" value="F:DNA binding"/>
    <property type="evidence" value="ECO:0007669"/>
    <property type="project" value="UniProtKB-KW"/>
</dbReference>
<evidence type="ECO:0000256" key="5">
    <source>
        <dbReference type="ARBA" id="ARBA00023015"/>
    </source>
</evidence>
<dbReference type="GO" id="GO:0005634">
    <property type="term" value="C:nucleus"/>
    <property type="evidence" value="ECO:0007669"/>
    <property type="project" value="UniProtKB-SubCell"/>
</dbReference>
<evidence type="ECO:0000313" key="13">
    <source>
        <dbReference type="EMBL" id="KAG6487686.1"/>
    </source>
</evidence>
<sequence length="175" mass="20317">MEVGLLRSSLLLLLKSKHTVSAYAVQCGECLKWRLIPSEEEYEIIRQNFIEEPWFCHKKPNLSCDKPSDIEYDNSRVWTLDKPNIPKTPPGTKRLLNMRSDFSKMDVYYQMPNGKKIRSNVEAERFLEAFPEYKDIMSLADFSFTSPKIPEDMVPKEVEMKIASSKSKKMKVANS</sequence>
<evidence type="ECO:0000259" key="11">
    <source>
        <dbReference type="PROSITE" id="PS51050"/>
    </source>
</evidence>
<feature type="domain" description="MBD" evidence="10">
    <location>
        <begin position="78"/>
        <end position="149"/>
    </location>
</feature>
<evidence type="ECO:0000256" key="4">
    <source>
        <dbReference type="ARBA" id="ARBA00022833"/>
    </source>
</evidence>
<keyword evidence="14" id="KW-1185">Reference proteome</keyword>
<dbReference type="Gene3D" id="3.30.40.100">
    <property type="match status" value="1"/>
</dbReference>
<keyword evidence="8" id="KW-0539">Nucleus</keyword>
<gene>
    <name evidence="13" type="ORF">ZIOFF_056281</name>
    <name evidence="12" type="ORF">ZIOFF_060375</name>
</gene>
<evidence type="ECO:0000259" key="10">
    <source>
        <dbReference type="PROSITE" id="PS50982"/>
    </source>
</evidence>
<dbReference type="PROSITE" id="PS51050">
    <property type="entry name" value="ZF_CW"/>
    <property type="match status" value="1"/>
</dbReference>
<accession>A0A8J5KPA3</accession>
<evidence type="ECO:0000256" key="3">
    <source>
        <dbReference type="ARBA" id="ARBA00022771"/>
    </source>
</evidence>
<keyword evidence="3" id="KW-0863">Zinc-finger</keyword>
<evidence type="ECO:0000256" key="7">
    <source>
        <dbReference type="ARBA" id="ARBA00023163"/>
    </source>
</evidence>
<dbReference type="Pfam" id="PF01429">
    <property type="entry name" value="MBD"/>
    <property type="match status" value="1"/>
</dbReference>
<dbReference type="GO" id="GO:0008270">
    <property type="term" value="F:zinc ion binding"/>
    <property type="evidence" value="ECO:0007669"/>
    <property type="project" value="UniProtKB-KW"/>
</dbReference>
<comment type="caution">
    <text evidence="13">The sequence shown here is derived from an EMBL/GenBank/DDBJ whole genome shotgun (WGS) entry which is preliminary data.</text>
</comment>
<dbReference type="EMBL" id="JACMSC010000015">
    <property type="protein sequence ID" value="KAG6487686.1"/>
    <property type="molecule type" value="Genomic_DNA"/>
</dbReference>
<evidence type="ECO:0000313" key="12">
    <source>
        <dbReference type="EMBL" id="KAG6483722.1"/>
    </source>
</evidence>
<dbReference type="EMBL" id="JACMSC010000016">
    <property type="protein sequence ID" value="KAG6483722.1"/>
    <property type="molecule type" value="Genomic_DNA"/>
</dbReference>
<dbReference type="PANTHER" id="PTHR12396:SF10">
    <property type="entry name" value="METHYL-CPG-BINDING DOMAIN-CONTAINING PROTEIN 1-RELATED"/>
    <property type="match status" value="1"/>
</dbReference>
<keyword evidence="2" id="KW-0479">Metal-binding</keyword>
<dbReference type="Pfam" id="PF07496">
    <property type="entry name" value="zf-CW"/>
    <property type="match status" value="1"/>
</dbReference>